<evidence type="ECO:0000313" key="16">
    <source>
        <dbReference type="Proteomes" id="UP001054889"/>
    </source>
</evidence>
<keyword evidence="5" id="KW-0479">Metal-binding</keyword>
<dbReference type="PANTHER" id="PTHR45768">
    <property type="entry name" value="E3 UBIQUITIN-PROTEIN LIGASE RNF13-LIKE"/>
    <property type="match status" value="1"/>
</dbReference>
<keyword evidence="7" id="KW-0833">Ubl conjugation pathway</keyword>
<keyword evidence="4 13" id="KW-0812">Transmembrane</keyword>
<evidence type="ECO:0000256" key="1">
    <source>
        <dbReference type="ARBA" id="ARBA00004167"/>
    </source>
</evidence>
<dbReference type="PANTHER" id="PTHR45768:SF25">
    <property type="entry name" value="RING-TYPE DOMAIN-CONTAINING PROTEIN"/>
    <property type="match status" value="1"/>
</dbReference>
<gene>
    <name evidence="15" type="primary">gb19818</name>
    <name evidence="15" type="ORF">PR202_gb19818</name>
</gene>
<dbReference type="CDD" id="cd16461">
    <property type="entry name" value="RING-H2_EL5-like"/>
    <property type="match status" value="1"/>
</dbReference>
<protein>
    <recommendedName>
        <fullName evidence="14">RING-type domain-containing protein</fullName>
    </recommendedName>
</protein>
<evidence type="ECO:0000256" key="11">
    <source>
        <dbReference type="ARBA" id="ARBA00024209"/>
    </source>
</evidence>
<dbReference type="Gene3D" id="3.30.40.10">
    <property type="entry name" value="Zinc/RING finger domain, C3HC4 (zinc finger)"/>
    <property type="match status" value="1"/>
</dbReference>
<comment type="subcellular location">
    <subcellularLocation>
        <location evidence="1">Membrane</location>
        <topology evidence="1">Single-pass membrane protein</topology>
    </subcellularLocation>
</comment>
<evidence type="ECO:0000256" key="8">
    <source>
        <dbReference type="ARBA" id="ARBA00022833"/>
    </source>
</evidence>
<evidence type="ECO:0000256" key="5">
    <source>
        <dbReference type="ARBA" id="ARBA00022723"/>
    </source>
</evidence>
<dbReference type="Pfam" id="PF13639">
    <property type="entry name" value="zf-RING_2"/>
    <property type="match status" value="1"/>
</dbReference>
<evidence type="ECO:0000259" key="14">
    <source>
        <dbReference type="PROSITE" id="PS50089"/>
    </source>
</evidence>
<evidence type="ECO:0000256" key="7">
    <source>
        <dbReference type="ARBA" id="ARBA00022786"/>
    </source>
</evidence>
<dbReference type="InterPro" id="IPR013083">
    <property type="entry name" value="Znf_RING/FYVE/PHD"/>
</dbReference>
<dbReference type="SMART" id="SM00184">
    <property type="entry name" value="RING"/>
    <property type="match status" value="1"/>
</dbReference>
<feature type="domain" description="RING-type" evidence="14">
    <location>
        <begin position="96"/>
        <end position="138"/>
    </location>
</feature>
<dbReference type="AlphaFoldDB" id="A0AAV5F972"/>
<dbReference type="PROSITE" id="PS50089">
    <property type="entry name" value="ZF_RING_2"/>
    <property type="match status" value="1"/>
</dbReference>
<accession>A0AAV5F972</accession>
<evidence type="ECO:0000256" key="2">
    <source>
        <dbReference type="ARBA" id="ARBA00004906"/>
    </source>
</evidence>
<keyword evidence="8" id="KW-0862">Zinc</keyword>
<dbReference type="InterPro" id="IPR001841">
    <property type="entry name" value="Znf_RING"/>
</dbReference>
<dbReference type="SUPFAM" id="SSF57850">
    <property type="entry name" value="RING/U-box"/>
    <property type="match status" value="1"/>
</dbReference>
<organism evidence="15 16">
    <name type="scientific">Eleusine coracana subsp. coracana</name>
    <dbReference type="NCBI Taxonomy" id="191504"/>
    <lineage>
        <taxon>Eukaryota</taxon>
        <taxon>Viridiplantae</taxon>
        <taxon>Streptophyta</taxon>
        <taxon>Embryophyta</taxon>
        <taxon>Tracheophyta</taxon>
        <taxon>Spermatophyta</taxon>
        <taxon>Magnoliopsida</taxon>
        <taxon>Liliopsida</taxon>
        <taxon>Poales</taxon>
        <taxon>Poaceae</taxon>
        <taxon>PACMAD clade</taxon>
        <taxon>Chloridoideae</taxon>
        <taxon>Cynodonteae</taxon>
        <taxon>Eleusininae</taxon>
        <taxon>Eleusine</taxon>
    </lineage>
</organism>
<comment type="caution">
    <text evidence="15">The sequence shown here is derived from an EMBL/GenBank/DDBJ whole genome shotgun (WGS) entry which is preliminary data.</text>
</comment>
<dbReference type="EMBL" id="BQKI01000082">
    <property type="protein sequence ID" value="GJN31422.1"/>
    <property type="molecule type" value="Genomic_DNA"/>
</dbReference>
<comment type="similarity">
    <text evidence="11">Belongs to the RING-type zinc finger family. ATL subfamily.</text>
</comment>
<evidence type="ECO:0000256" key="9">
    <source>
        <dbReference type="ARBA" id="ARBA00022989"/>
    </source>
</evidence>
<keyword evidence="10 13" id="KW-0472">Membrane</keyword>
<dbReference type="GO" id="GO:0016740">
    <property type="term" value="F:transferase activity"/>
    <property type="evidence" value="ECO:0007669"/>
    <property type="project" value="UniProtKB-KW"/>
</dbReference>
<reference evidence="15" key="2">
    <citation type="submission" date="2021-12" db="EMBL/GenBank/DDBJ databases">
        <title>Resequencing data analysis of finger millet.</title>
        <authorList>
            <person name="Hatakeyama M."/>
            <person name="Aluri S."/>
            <person name="Balachadran M.T."/>
            <person name="Sivarajan S.R."/>
            <person name="Poveda L."/>
            <person name="Shimizu-Inatsugi R."/>
            <person name="Schlapbach R."/>
            <person name="Sreeman S.M."/>
            <person name="Shimizu K.K."/>
        </authorList>
    </citation>
    <scope>NUCLEOTIDE SEQUENCE</scope>
</reference>
<comment type="pathway">
    <text evidence="2">Protein modification; protein ubiquitination.</text>
</comment>
<keyword evidence="16" id="KW-1185">Reference proteome</keyword>
<evidence type="ECO:0000256" key="13">
    <source>
        <dbReference type="SAM" id="Phobius"/>
    </source>
</evidence>
<evidence type="ECO:0000256" key="6">
    <source>
        <dbReference type="ARBA" id="ARBA00022771"/>
    </source>
</evidence>
<keyword evidence="3" id="KW-0808">Transferase</keyword>
<evidence type="ECO:0000256" key="10">
    <source>
        <dbReference type="ARBA" id="ARBA00023136"/>
    </source>
</evidence>
<evidence type="ECO:0000256" key="3">
    <source>
        <dbReference type="ARBA" id="ARBA00022679"/>
    </source>
</evidence>
<proteinExistence type="inferred from homology"/>
<reference evidence="15" key="1">
    <citation type="journal article" date="2018" name="DNA Res.">
        <title>Multiple hybrid de novo genome assembly of finger millet, an orphan allotetraploid crop.</title>
        <authorList>
            <person name="Hatakeyama M."/>
            <person name="Aluri S."/>
            <person name="Balachadran M.T."/>
            <person name="Sivarajan S.R."/>
            <person name="Patrignani A."/>
            <person name="Gruter S."/>
            <person name="Poveda L."/>
            <person name="Shimizu-Inatsugi R."/>
            <person name="Baeten J."/>
            <person name="Francoijs K.J."/>
            <person name="Nataraja K.N."/>
            <person name="Reddy Y.A.N."/>
            <person name="Phadnis S."/>
            <person name="Ravikumar R.L."/>
            <person name="Schlapbach R."/>
            <person name="Sreeman S.M."/>
            <person name="Shimizu K.K."/>
        </authorList>
    </citation>
    <scope>NUCLEOTIDE SEQUENCE</scope>
</reference>
<dbReference type="GO" id="GO:0016020">
    <property type="term" value="C:membrane"/>
    <property type="evidence" value="ECO:0007669"/>
    <property type="project" value="UniProtKB-SubCell"/>
</dbReference>
<keyword evidence="6 12" id="KW-0863">Zinc-finger</keyword>
<evidence type="ECO:0000256" key="4">
    <source>
        <dbReference type="ARBA" id="ARBA00022692"/>
    </source>
</evidence>
<evidence type="ECO:0000256" key="12">
    <source>
        <dbReference type="PROSITE-ProRule" id="PRU00175"/>
    </source>
</evidence>
<dbReference type="GO" id="GO:0008270">
    <property type="term" value="F:zinc ion binding"/>
    <property type="evidence" value="ECO:0007669"/>
    <property type="project" value="UniProtKB-KW"/>
</dbReference>
<name>A0AAV5F972_ELECO</name>
<keyword evidence="9 13" id="KW-1133">Transmembrane helix</keyword>
<sequence>MSSSSTQLESSSGLDGDIRFDLYAALGAIGVAVVLAALFWRLYKLTVSARPQDMIPVVDPSAAAAAGDAKLRQRDVAALPVFVHGGGEDDAAVVECAVCLAEMKDGERGRLLPGCGHRFHVDCIDRWFRANSTCPLCRAAAVGRTAPAEEAHKGGAAPPQVVVVVQS</sequence>
<dbReference type="Proteomes" id="UP001054889">
    <property type="component" value="Unassembled WGS sequence"/>
</dbReference>
<feature type="transmembrane region" description="Helical" evidence="13">
    <location>
        <begin position="20"/>
        <end position="40"/>
    </location>
</feature>
<evidence type="ECO:0000313" key="15">
    <source>
        <dbReference type="EMBL" id="GJN31422.1"/>
    </source>
</evidence>